<dbReference type="OMA" id="MELCVFE"/>
<keyword evidence="2" id="KW-0812">Transmembrane</keyword>
<proteinExistence type="predicted"/>
<protein>
    <submittedName>
        <fullName evidence="3">Uncharacterized protein</fullName>
    </submittedName>
</protein>
<name>A0A061FV51_THECC</name>
<reference evidence="3 4" key="1">
    <citation type="journal article" date="2013" name="Genome Biol.">
        <title>The genome sequence of the most widely cultivated cacao type and its use to identify candidate genes regulating pod color.</title>
        <authorList>
            <person name="Motamayor J.C."/>
            <person name="Mockaitis K."/>
            <person name="Schmutz J."/>
            <person name="Haiminen N."/>
            <person name="Iii D.L."/>
            <person name="Cornejo O."/>
            <person name="Findley S.D."/>
            <person name="Zheng P."/>
            <person name="Utro F."/>
            <person name="Royaert S."/>
            <person name="Saski C."/>
            <person name="Jenkins J."/>
            <person name="Podicheti R."/>
            <person name="Zhao M."/>
            <person name="Scheffler B.E."/>
            <person name="Stack J.C."/>
            <person name="Feltus F.A."/>
            <person name="Mustiga G.M."/>
            <person name="Amores F."/>
            <person name="Phillips W."/>
            <person name="Marelli J.P."/>
            <person name="May G.D."/>
            <person name="Shapiro H."/>
            <person name="Ma J."/>
            <person name="Bustamante C.D."/>
            <person name="Schnell R.J."/>
            <person name="Main D."/>
            <person name="Gilbert D."/>
            <person name="Parida L."/>
            <person name="Kuhn D.N."/>
        </authorList>
    </citation>
    <scope>NUCLEOTIDE SEQUENCE [LARGE SCALE GENOMIC DNA]</scope>
    <source>
        <strain evidence="4">cv. Matina 1-6</strain>
    </source>
</reference>
<organism evidence="3 4">
    <name type="scientific">Theobroma cacao</name>
    <name type="common">Cacao</name>
    <name type="synonym">Cocoa</name>
    <dbReference type="NCBI Taxonomy" id="3641"/>
    <lineage>
        <taxon>Eukaryota</taxon>
        <taxon>Viridiplantae</taxon>
        <taxon>Streptophyta</taxon>
        <taxon>Embryophyta</taxon>
        <taxon>Tracheophyta</taxon>
        <taxon>Spermatophyta</taxon>
        <taxon>Magnoliopsida</taxon>
        <taxon>eudicotyledons</taxon>
        <taxon>Gunneridae</taxon>
        <taxon>Pentapetalae</taxon>
        <taxon>rosids</taxon>
        <taxon>malvids</taxon>
        <taxon>Malvales</taxon>
        <taxon>Malvaceae</taxon>
        <taxon>Byttnerioideae</taxon>
        <taxon>Theobroma</taxon>
    </lineage>
</organism>
<dbReference type="Proteomes" id="UP000026915">
    <property type="component" value="Chromosome 3"/>
</dbReference>
<evidence type="ECO:0000256" key="2">
    <source>
        <dbReference type="SAM" id="Phobius"/>
    </source>
</evidence>
<dbReference type="PANTHER" id="PTHR36595:SF1">
    <property type="entry name" value="TRANSMEMBRANE PROTEIN"/>
    <property type="match status" value="1"/>
</dbReference>
<evidence type="ECO:0000313" key="4">
    <source>
        <dbReference type="Proteomes" id="UP000026915"/>
    </source>
</evidence>
<accession>A0A061FV51</accession>
<keyword evidence="2" id="KW-0472">Membrane</keyword>
<evidence type="ECO:0000313" key="3">
    <source>
        <dbReference type="EMBL" id="EOY20973.1"/>
    </source>
</evidence>
<feature type="transmembrane region" description="Helical" evidence="2">
    <location>
        <begin position="12"/>
        <end position="32"/>
    </location>
</feature>
<dbReference type="InParanoid" id="A0A061FV51"/>
<evidence type="ECO:0000256" key="1">
    <source>
        <dbReference type="SAM" id="MobiDB-lite"/>
    </source>
</evidence>
<sequence length="134" mass="14906">MLYSTLNLISQASSSHLFVFCFFNLIVVVILMGPKNHSNSDQGCESHLAPPANDEQDVQGLPLLDSSEQDMNANPGVLCASETVTEETKLESEDDHGDNNDELTKRIEEFIAKVKRDQMAEMLIDIDSLAQRHN</sequence>
<gene>
    <name evidence="3" type="ORF">TCM_012288</name>
</gene>
<dbReference type="Gramene" id="EOY20973">
    <property type="protein sequence ID" value="EOY20973"/>
    <property type="gene ID" value="TCM_012288"/>
</dbReference>
<feature type="region of interest" description="Disordered" evidence="1">
    <location>
        <begin position="38"/>
        <end position="59"/>
    </location>
</feature>
<dbReference type="HOGENOM" id="CLU_1780774_0_0_1"/>
<dbReference type="PANTHER" id="PTHR36595">
    <property type="entry name" value="TRANSMEMBRANE PROTEIN"/>
    <property type="match status" value="1"/>
</dbReference>
<keyword evidence="4" id="KW-1185">Reference proteome</keyword>
<keyword evidence="2" id="KW-1133">Transmembrane helix</keyword>
<dbReference type="AlphaFoldDB" id="A0A061FV51"/>
<dbReference type="EMBL" id="CM001881">
    <property type="protein sequence ID" value="EOY20973.1"/>
    <property type="molecule type" value="Genomic_DNA"/>
</dbReference>